<evidence type="ECO:0000313" key="9">
    <source>
        <dbReference type="EMBL" id="EFL51424.1"/>
    </source>
</evidence>
<evidence type="ECO:0000256" key="3">
    <source>
        <dbReference type="ARBA" id="ARBA00013007"/>
    </source>
</evidence>
<dbReference type="Proteomes" id="UP000006250">
    <property type="component" value="Unassembled WGS sequence"/>
</dbReference>
<evidence type="ECO:0000256" key="2">
    <source>
        <dbReference type="ARBA" id="ARBA00007805"/>
    </source>
</evidence>
<feature type="binding site" evidence="6">
    <location>
        <position position="335"/>
    </location>
    <ligand>
        <name>carbamoyl phosphate</name>
        <dbReference type="ChEBI" id="CHEBI:58228"/>
    </ligand>
</feature>
<keyword evidence="10" id="KW-1185">Reference proteome</keyword>
<comment type="subcellular location">
    <subcellularLocation>
        <location evidence="6">Cytoplasm</location>
    </subcellularLocation>
</comment>
<accession>E1JW64</accession>
<feature type="binding site" evidence="6">
    <location>
        <begin position="98"/>
        <end position="101"/>
    </location>
    <ligand>
        <name>carbamoyl phosphate</name>
        <dbReference type="ChEBI" id="CHEBI:58228"/>
    </ligand>
</feature>
<dbReference type="eggNOG" id="COG0078">
    <property type="taxonomic scope" value="Bacteria"/>
</dbReference>
<dbReference type="Gene3D" id="3.40.50.1370">
    <property type="entry name" value="Aspartate/ornithine carbamoyltransferase"/>
    <property type="match status" value="2"/>
</dbReference>
<dbReference type="InterPro" id="IPR036901">
    <property type="entry name" value="Asp/Orn_carbamoylTrfase_sf"/>
</dbReference>
<dbReference type="PANTHER" id="PTHR45753">
    <property type="entry name" value="ORNITHINE CARBAMOYLTRANSFERASE, MITOCHONDRIAL"/>
    <property type="match status" value="1"/>
</dbReference>
<feature type="binding site" evidence="6">
    <location>
        <position position="207"/>
    </location>
    <ligand>
        <name>L-ornithine</name>
        <dbReference type="ChEBI" id="CHEBI:46911"/>
    </ligand>
</feature>
<comment type="similarity">
    <text evidence="2 6">Belongs to the aspartate/ornithine carbamoyltransferase superfamily. OTCase family.</text>
</comment>
<dbReference type="PRINTS" id="PR00100">
    <property type="entry name" value="AOTCASE"/>
</dbReference>
<dbReference type="InterPro" id="IPR006131">
    <property type="entry name" value="Asp_carbamoyltransf_Asp/Orn-bd"/>
</dbReference>
<gene>
    <name evidence="9" type="ORF">DesfrDRAFT_1863</name>
</gene>
<evidence type="ECO:0000259" key="8">
    <source>
        <dbReference type="Pfam" id="PF02729"/>
    </source>
</evidence>
<dbReference type="GO" id="GO:0004585">
    <property type="term" value="F:ornithine carbamoyltransferase activity"/>
    <property type="evidence" value="ECO:0007669"/>
    <property type="project" value="UniProtKB-UniRule"/>
</dbReference>
<comment type="caution">
    <text evidence="9">The sequence shown here is derived from an EMBL/GenBank/DDBJ whole genome shotgun (WGS) entry which is preliminary data.</text>
</comment>
<feature type="domain" description="Aspartate/ornithine carbamoyltransferase carbamoyl-P binding" evidence="8">
    <location>
        <begin position="52"/>
        <end position="189"/>
    </location>
</feature>
<dbReference type="GO" id="GO:0016597">
    <property type="term" value="F:amino acid binding"/>
    <property type="evidence" value="ECO:0007669"/>
    <property type="project" value="InterPro"/>
</dbReference>
<feature type="domain" description="Aspartate/ornithine carbamoyltransferase Asp/Orn-binding" evidence="7">
    <location>
        <begin position="195"/>
        <end position="345"/>
    </location>
</feature>
<feature type="binding site" evidence="6">
    <location>
        <position position="125"/>
    </location>
    <ligand>
        <name>carbamoyl phosphate</name>
        <dbReference type="ChEBI" id="CHEBI:58228"/>
    </ligand>
</feature>
<dbReference type="STRING" id="596151.DesfrDRAFT_1863"/>
<dbReference type="GO" id="GO:0042450">
    <property type="term" value="P:L-arginine biosynthetic process via ornithine"/>
    <property type="evidence" value="ECO:0007669"/>
    <property type="project" value="UniProtKB-UniRule"/>
</dbReference>
<evidence type="ECO:0000313" key="10">
    <source>
        <dbReference type="Proteomes" id="UP000006250"/>
    </source>
</evidence>
<dbReference type="SUPFAM" id="SSF53671">
    <property type="entry name" value="Aspartate/ornithine carbamoyltransferase"/>
    <property type="match status" value="1"/>
</dbReference>
<dbReference type="NCBIfam" id="TIGR00658">
    <property type="entry name" value="orni_carb_tr"/>
    <property type="match status" value="1"/>
</dbReference>
<proteinExistence type="inferred from homology"/>
<evidence type="ECO:0000259" key="7">
    <source>
        <dbReference type="Pfam" id="PF00185"/>
    </source>
</evidence>
<dbReference type="GO" id="GO:0005737">
    <property type="term" value="C:cytoplasm"/>
    <property type="evidence" value="ECO:0007669"/>
    <property type="project" value="UniProtKB-SubCell"/>
</dbReference>
<feature type="binding site" evidence="6">
    <location>
        <begin position="307"/>
        <end position="308"/>
    </location>
    <ligand>
        <name>carbamoyl phosphate</name>
        <dbReference type="ChEBI" id="CHEBI:58228"/>
    </ligand>
</feature>
<dbReference type="Pfam" id="PF02729">
    <property type="entry name" value="OTCace_N"/>
    <property type="match status" value="1"/>
</dbReference>
<dbReference type="EC" id="2.1.3.3" evidence="3 6"/>
<comment type="catalytic activity">
    <reaction evidence="5 6">
        <text>carbamoyl phosphate + L-ornithine = L-citrulline + phosphate + H(+)</text>
        <dbReference type="Rhea" id="RHEA:19513"/>
        <dbReference type="ChEBI" id="CHEBI:15378"/>
        <dbReference type="ChEBI" id="CHEBI:43474"/>
        <dbReference type="ChEBI" id="CHEBI:46911"/>
        <dbReference type="ChEBI" id="CHEBI:57743"/>
        <dbReference type="ChEBI" id="CHEBI:58228"/>
        <dbReference type="EC" id="2.1.3.3"/>
    </reaction>
</comment>
<dbReference type="InterPro" id="IPR002292">
    <property type="entry name" value="Orn/put_carbamltrans"/>
</dbReference>
<dbReference type="InterPro" id="IPR006132">
    <property type="entry name" value="Asp/Orn_carbamoyltranf_P-bd"/>
</dbReference>
<dbReference type="GO" id="GO:0019240">
    <property type="term" value="P:citrulline biosynthetic process"/>
    <property type="evidence" value="ECO:0007669"/>
    <property type="project" value="TreeGrafter"/>
</dbReference>
<dbReference type="Pfam" id="PF00185">
    <property type="entry name" value="OTCace"/>
    <property type="match status" value="1"/>
</dbReference>
<reference evidence="9 10" key="1">
    <citation type="submission" date="2010-08" db="EMBL/GenBank/DDBJ databases">
        <title>The draft genome of Desulfovibrio fructosovorans JJ.</title>
        <authorList>
            <consortium name="US DOE Joint Genome Institute (JGI-PGF)"/>
            <person name="Lucas S."/>
            <person name="Copeland A."/>
            <person name="Lapidus A."/>
            <person name="Cheng J.-F."/>
            <person name="Bruce D."/>
            <person name="Goodwin L."/>
            <person name="Pitluck S."/>
            <person name="Land M.L."/>
            <person name="Hauser L."/>
            <person name="Chang Y.-J."/>
            <person name="Jeffries C."/>
            <person name="Wall J.D."/>
            <person name="Stahl D.A."/>
            <person name="Arkin A.P."/>
            <person name="Dehal P."/>
            <person name="Stolyar S.M."/>
            <person name="Hazen T.C."/>
            <person name="Woyke T.J."/>
        </authorList>
    </citation>
    <scope>NUCLEOTIDE SEQUENCE [LARGE SCALE GENOMIC DNA]</scope>
    <source>
        <strain evidence="9 10">JJ</strain>
    </source>
</reference>
<keyword evidence="4 6" id="KW-0808">Transferase</keyword>
<feature type="binding site" evidence="6">
    <location>
        <begin position="271"/>
        <end position="272"/>
    </location>
    <ligand>
        <name>L-ornithine</name>
        <dbReference type="ChEBI" id="CHEBI:46911"/>
    </ligand>
</feature>
<evidence type="ECO:0000256" key="5">
    <source>
        <dbReference type="ARBA" id="ARBA00048772"/>
    </source>
</evidence>
<sequence length="351" mass="38608">MEFATTLTAAGSTHSGRPRAAMGLYKMHRIRLYIIFSTISGKSRRKDIVMPQHFLTILDFSKQEAAALLDRAAAMKAVDYRSDLLDGKTCILVFEKASTRTRVSFEVAVRHLGGWPIFMTQNDSQLGRDEPIRDTARVLSRYADCLIVRTFGHHKLEELAAAGSIPVVNALSDEYHPCQIMADLLTMREHSGGLEGLTLAFVGDGNNIAHSLINAAARFPFRVVVAAPKGYQPDPAVVARAREEGADVAVVDDPAEAAKGADYLYTDVWASMGQESEQAIRARAFAGFQINDALVALAKPDVRVLHCLPAHRGEEITDSVMEGPHSVVWDEAENRLHVQKAILEWIFTKGK</sequence>
<comment type="pathway">
    <text evidence="1">Amino-acid biosynthesis; L-arginine biosynthesis; L-arginine from L-ornithine and carbamoyl phosphate: step 1/3.</text>
</comment>
<dbReference type="InterPro" id="IPR006130">
    <property type="entry name" value="Asp/Orn_carbamoylTrfase"/>
</dbReference>
<protein>
    <recommendedName>
        <fullName evidence="3 6">Ornithine carbamoyltransferase</fullName>
        <shortName evidence="6">OTCase</shortName>
        <ecNumber evidence="3 6">2.1.3.3</ecNumber>
    </recommendedName>
</protein>
<name>E1JW64_SOLFR</name>
<dbReference type="InterPro" id="IPR024904">
    <property type="entry name" value="OTCase_ArgI"/>
</dbReference>
<dbReference type="PANTHER" id="PTHR45753:SF3">
    <property type="entry name" value="ORNITHINE TRANSCARBAMYLASE, MITOCHONDRIAL"/>
    <property type="match status" value="1"/>
</dbReference>
<keyword evidence="6" id="KW-0963">Cytoplasm</keyword>
<dbReference type="AlphaFoldDB" id="E1JW64"/>
<evidence type="ECO:0000256" key="6">
    <source>
        <dbReference type="HAMAP-Rule" id="MF_01109"/>
    </source>
</evidence>
<dbReference type="PROSITE" id="PS00097">
    <property type="entry name" value="CARBAMOYLTRANSFERASE"/>
    <property type="match status" value="1"/>
</dbReference>
<dbReference type="NCBIfam" id="NF001986">
    <property type="entry name" value="PRK00779.1"/>
    <property type="match status" value="1"/>
</dbReference>
<dbReference type="PRINTS" id="PR00102">
    <property type="entry name" value="OTCASE"/>
</dbReference>
<dbReference type="FunFam" id="3.40.50.1370:FF:000008">
    <property type="entry name" value="Ornithine carbamoyltransferase"/>
    <property type="match status" value="1"/>
</dbReference>
<dbReference type="HAMAP" id="MF_01109">
    <property type="entry name" value="OTCase"/>
    <property type="match status" value="1"/>
</dbReference>
<feature type="binding site" evidence="6">
    <location>
        <begin position="176"/>
        <end position="179"/>
    </location>
    <ligand>
        <name>carbamoyl phosphate</name>
        <dbReference type="ChEBI" id="CHEBI:58228"/>
    </ligand>
</feature>
<evidence type="ECO:0000256" key="1">
    <source>
        <dbReference type="ARBA" id="ARBA00004975"/>
    </source>
</evidence>
<feature type="binding site" evidence="6">
    <location>
        <position position="267"/>
    </location>
    <ligand>
        <name>L-ornithine</name>
        <dbReference type="ChEBI" id="CHEBI:46911"/>
    </ligand>
</feature>
<feature type="binding site" evidence="6">
    <location>
        <position position="149"/>
    </location>
    <ligand>
        <name>carbamoyl phosphate</name>
        <dbReference type="ChEBI" id="CHEBI:58228"/>
    </ligand>
</feature>
<evidence type="ECO:0000256" key="4">
    <source>
        <dbReference type="ARBA" id="ARBA00022679"/>
    </source>
</evidence>
<dbReference type="EMBL" id="AECZ01000010">
    <property type="protein sequence ID" value="EFL51424.1"/>
    <property type="molecule type" value="Genomic_DNA"/>
</dbReference>
<organism evidence="9 10">
    <name type="scientific">Solidesulfovibrio fructosivorans JJ]</name>
    <dbReference type="NCBI Taxonomy" id="596151"/>
    <lineage>
        <taxon>Bacteria</taxon>
        <taxon>Pseudomonadati</taxon>
        <taxon>Thermodesulfobacteriota</taxon>
        <taxon>Desulfovibrionia</taxon>
        <taxon>Desulfovibrionales</taxon>
        <taxon>Desulfovibrionaceae</taxon>
        <taxon>Solidesulfovibrio</taxon>
    </lineage>
</organism>